<keyword evidence="5 9" id="KW-0472">Membrane</keyword>
<evidence type="ECO:0000256" key="7">
    <source>
        <dbReference type="ARBA" id="ARBA00023224"/>
    </source>
</evidence>
<evidence type="ECO:0000256" key="4">
    <source>
        <dbReference type="ARBA" id="ARBA00023040"/>
    </source>
</evidence>
<dbReference type="SUPFAM" id="SSF81321">
    <property type="entry name" value="Family A G protein-coupled receptor-like"/>
    <property type="match status" value="1"/>
</dbReference>
<evidence type="ECO:0000256" key="1">
    <source>
        <dbReference type="ARBA" id="ARBA00004141"/>
    </source>
</evidence>
<keyword evidence="7" id="KW-0807">Transducer</keyword>
<accession>A0A3S1B1B0</accession>
<evidence type="ECO:0000256" key="8">
    <source>
        <dbReference type="SAM" id="MobiDB-lite"/>
    </source>
</evidence>
<sequence>MPFKVKALVTPPITASFMAGLSLVVFGSFSPMFSIYTIGYTFSPFYNASIVTVTPGANYFAMDGLILKLYKFLGIFYPAVFCAIMISTSTIIVFHLRNSKEKLDNMKGAKSAKSAKSAQASAAATVTAGQPSLSSATLTRREVKVTKMLLVVILVYLMDFFPRLVKYSASLVEPEFFMYKRYHNLMMVMSNVMWILDFLNASVNFFIFLGMSTNFNKTFYTIFPRCSKHEKDKHSGKERGSKTNDKTTLQVSEIEMKK</sequence>
<dbReference type="PROSITE" id="PS50262">
    <property type="entry name" value="G_PROTEIN_RECEP_F1_2"/>
    <property type="match status" value="1"/>
</dbReference>
<evidence type="ECO:0000313" key="12">
    <source>
        <dbReference type="Proteomes" id="UP000271974"/>
    </source>
</evidence>
<evidence type="ECO:0000256" key="3">
    <source>
        <dbReference type="ARBA" id="ARBA00022989"/>
    </source>
</evidence>
<evidence type="ECO:0000256" key="6">
    <source>
        <dbReference type="ARBA" id="ARBA00023170"/>
    </source>
</evidence>
<dbReference type="PANTHER" id="PTHR24243">
    <property type="entry name" value="G-PROTEIN COUPLED RECEPTOR"/>
    <property type="match status" value="1"/>
</dbReference>
<evidence type="ECO:0000259" key="10">
    <source>
        <dbReference type="PROSITE" id="PS50262"/>
    </source>
</evidence>
<feature type="domain" description="G-protein coupled receptors family 1 profile" evidence="10">
    <location>
        <begin position="1"/>
        <end position="208"/>
    </location>
</feature>
<feature type="transmembrane region" description="Helical" evidence="9">
    <location>
        <begin position="12"/>
        <end position="33"/>
    </location>
</feature>
<dbReference type="PANTHER" id="PTHR24243:SF208">
    <property type="entry name" value="PYROKININ-1 RECEPTOR"/>
    <property type="match status" value="1"/>
</dbReference>
<proteinExistence type="predicted"/>
<dbReference type="GO" id="GO:0016020">
    <property type="term" value="C:membrane"/>
    <property type="evidence" value="ECO:0007669"/>
    <property type="project" value="UniProtKB-SubCell"/>
</dbReference>
<protein>
    <recommendedName>
        <fullName evidence="10">G-protein coupled receptors family 1 profile domain-containing protein</fullName>
    </recommendedName>
</protein>
<feature type="transmembrane region" description="Helical" evidence="9">
    <location>
        <begin position="185"/>
        <end position="209"/>
    </location>
</feature>
<evidence type="ECO:0000313" key="11">
    <source>
        <dbReference type="EMBL" id="RUS73742.1"/>
    </source>
</evidence>
<dbReference type="AlphaFoldDB" id="A0A3S1B1B0"/>
<evidence type="ECO:0000256" key="2">
    <source>
        <dbReference type="ARBA" id="ARBA00022692"/>
    </source>
</evidence>
<comment type="caution">
    <text evidence="11">The sequence shown here is derived from an EMBL/GenBank/DDBJ whole genome shotgun (WGS) entry which is preliminary data.</text>
</comment>
<feature type="transmembrane region" description="Helical" evidence="9">
    <location>
        <begin position="74"/>
        <end position="96"/>
    </location>
</feature>
<dbReference type="Gene3D" id="1.20.1070.10">
    <property type="entry name" value="Rhodopsin 7-helix transmembrane proteins"/>
    <property type="match status" value="1"/>
</dbReference>
<name>A0A3S1B1B0_ELYCH</name>
<keyword evidence="4" id="KW-0297">G-protein coupled receptor</keyword>
<feature type="region of interest" description="Disordered" evidence="8">
    <location>
        <begin position="230"/>
        <end position="258"/>
    </location>
</feature>
<organism evidence="11 12">
    <name type="scientific">Elysia chlorotica</name>
    <name type="common">Eastern emerald elysia</name>
    <name type="synonym">Sea slug</name>
    <dbReference type="NCBI Taxonomy" id="188477"/>
    <lineage>
        <taxon>Eukaryota</taxon>
        <taxon>Metazoa</taxon>
        <taxon>Spiralia</taxon>
        <taxon>Lophotrochozoa</taxon>
        <taxon>Mollusca</taxon>
        <taxon>Gastropoda</taxon>
        <taxon>Heterobranchia</taxon>
        <taxon>Euthyneura</taxon>
        <taxon>Panpulmonata</taxon>
        <taxon>Sacoglossa</taxon>
        <taxon>Placobranchoidea</taxon>
        <taxon>Plakobranchidae</taxon>
        <taxon>Elysia</taxon>
    </lineage>
</organism>
<evidence type="ECO:0000256" key="5">
    <source>
        <dbReference type="ARBA" id="ARBA00023136"/>
    </source>
</evidence>
<comment type="subcellular location">
    <subcellularLocation>
        <location evidence="1">Membrane</location>
        <topology evidence="1">Multi-pass membrane protein</topology>
    </subcellularLocation>
</comment>
<dbReference type="Proteomes" id="UP000271974">
    <property type="component" value="Unassembled WGS sequence"/>
</dbReference>
<feature type="transmembrane region" description="Helical" evidence="9">
    <location>
        <begin position="148"/>
        <end position="165"/>
    </location>
</feature>
<reference evidence="11 12" key="1">
    <citation type="submission" date="2019-01" db="EMBL/GenBank/DDBJ databases">
        <title>A draft genome assembly of the solar-powered sea slug Elysia chlorotica.</title>
        <authorList>
            <person name="Cai H."/>
            <person name="Li Q."/>
            <person name="Fang X."/>
            <person name="Li J."/>
            <person name="Curtis N.E."/>
            <person name="Altenburger A."/>
            <person name="Shibata T."/>
            <person name="Feng M."/>
            <person name="Maeda T."/>
            <person name="Schwartz J.A."/>
            <person name="Shigenobu S."/>
            <person name="Lundholm N."/>
            <person name="Nishiyama T."/>
            <person name="Yang H."/>
            <person name="Hasebe M."/>
            <person name="Li S."/>
            <person name="Pierce S.K."/>
            <person name="Wang J."/>
        </authorList>
    </citation>
    <scope>NUCLEOTIDE SEQUENCE [LARGE SCALE GENOMIC DNA]</scope>
    <source>
        <strain evidence="11">EC2010</strain>
        <tissue evidence="11">Whole organism of an adult</tissue>
    </source>
</reference>
<keyword evidence="12" id="KW-1185">Reference proteome</keyword>
<dbReference type="GO" id="GO:0004930">
    <property type="term" value="F:G protein-coupled receptor activity"/>
    <property type="evidence" value="ECO:0007669"/>
    <property type="project" value="UniProtKB-KW"/>
</dbReference>
<dbReference type="InterPro" id="IPR017452">
    <property type="entry name" value="GPCR_Rhodpsn_7TM"/>
</dbReference>
<keyword evidence="3 9" id="KW-1133">Transmembrane helix</keyword>
<keyword evidence="6" id="KW-0675">Receptor</keyword>
<evidence type="ECO:0000256" key="9">
    <source>
        <dbReference type="SAM" id="Phobius"/>
    </source>
</evidence>
<dbReference type="OrthoDB" id="6060224at2759"/>
<dbReference type="EMBL" id="RQTK01000905">
    <property type="protein sequence ID" value="RUS73742.1"/>
    <property type="molecule type" value="Genomic_DNA"/>
</dbReference>
<keyword evidence="2 9" id="KW-0812">Transmembrane</keyword>
<feature type="compositionally biased region" description="Basic and acidic residues" evidence="8">
    <location>
        <begin position="230"/>
        <end position="245"/>
    </location>
</feature>
<gene>
    <name evidence="11" type="ORF">EGW08_018503</name>
</gene>